<dbReference type="Proteomes" id="UP000658656">
    <property type="component" value="Unassembled WGS sequence"/>
</dbReference>
<feature type="domain" description="Glycosyltransferase subfamily 4-like N-terminal" evidence="3">
    <location>
        <begin position="20"/>
        <end position="176"/>
    </location>
</feature>
<proteinExistence type="predicted"/>
<dbReference type="Pfam" id="PF13579">
    <property type="entry name" value="Glyco_trans_4_4"/>
    <property type="match status" value="1"/>
</dbReference>
<dbReference type="Pfam" id="PF13692">
    <property type="entry name" value="Glyco_trans_1_4"/>
    <property type="match status" value="1"/>
</dbReference>
<evidence type="ECO:0000259" key="3">
    <source>
        <dbReference type="Pfam" id="PF13579"/>
    </source>
</evidence>
<organism evidence="4 5">
    <name type="scientific">Amycolatopsis bartoniae</name>
    <dbReference type="NCBI Taxonomy" id="941986"/>
    <lineage>
        <taxon>Bacteria</taxon>
        <taxon>Bacillati</taxon>
        <taxon>Actinomycetota</taxon>
        <taxon>Actinomycetes</taxon>
        <taxon>Pseudonocardiales</taxon>
        <taxon>Pseudonocardiaceae</taxon>
        <taxon>Amycolatopsis</taxon>
    </lineage>
</organism>
<evidence type="ECO:0000256" key="1">
    <source>
        <dbReference type="ARBA" id="ARBA00022676"/>
    </source>
</evidence>
<dbReference type="GO" id="GO:0016757">
    <property type="term" value="F:glycosyltransferase activity"/>
    <property type="evidence" value="ECO:0007669"/>
    <property type="project" value="UniProtKB-KW"/>
</dbReference>
<protein>
    <submittedName>
        <fullName evidence="4">Glycosyl transferase</fullName>
    </submittedName>
</protein>
<evidence type="ECO:0000256" key="2">
    <source>
        <dbReference type="ARBA" id="ARBA00022679"/>
    </source>
</evidence>
<keyword evidence="1" id="KW-0328">Glycosyltransferase</keyword>
<evidence type="ECO:0000313" key="5">
    <source>
        <dbReference type="Proteomes" id="UP000658656"/>
    </source>
</evidence>
<dbReference type="CDD" id="cd03809">
    <property type="entry name" value="GT4_MtfB-like"/>
    <property type="match status" value="1"/>
</dbReference>
<dbReference type="PANTHER" id="PTHR46401">
    <property type="entry name" value="GLYCOSYLTRANSFERASE WBBK-RELATED"/>
    <property type="match status" value="1"/>
</dbReference>
<keyword evidence="2 4" id="KW-0808">Transferase</keyword>
<sequence>MAERTLKVLLDGTPLLGERTGIGRYTASLAEELASRSDVDTRAVAFTLRGWRRLRHVLPHGARARGMPVAARLLRRSWLHSPFPPVELFAGLADVVHGTNFVLPRAARAAGVLTIHDLAFLDAPEELARSDRELPQLVRQGAKQARVICTPTAAVAETVAERLDVPREKIQVTPLGVDAAWFTGRPPNKETRDRLRLPSEYLLYVGASNPRKGLDWLRKAHAADPELPPLVFSGPGPVSASGRVLHAGYLSEVDLRNVVAGASALVLPSRDEGFGLPVLEALACDVPVVCTDIPALREIAGSFARLVPYGDVEALAVAMGEAVAEPRVASLSVGRRAHAAGFTWRHCADATVEAYRRAAAK</sequence>
<accession>A0A8H9J072</accession>
<reference evidence="4" key="1">
    <citation type="journal article" date="2014" name="Int. J. Syst. Evol. Microbiol.">
        <title>Complete genome sequence of Corynebacterium casei LMG S-19264T (=DSM 44701T), isolated from a smear-ripened cheese.</title>
        <authorList>
            <consortium name="US DOE Joint Genome Institute (JGI-PGF)"/>
            <person name="Walter F."/>
            <person name="Albersmeier A."/>
            <person name="Kalinowski J."/>
            <person name="Ruckert C."/>
        </authorList>
    </citation>
    <scope>NUCLEOTIDE SEQUENCE</scope>
    <source>
        <strain evidence="4">CGMCC 4.7679</strain>
    </source>
</reference>
<dbReference type="SUPFAM" id="SSF53756">
    <property type="entry name" value="UDP-Glycosyltransferase/glycogen phosphorylase"/>
    <property type="match status" value="1"/>
</dbReference>
<dbReference type="EMBL" id="BNAV01000012">
    <property type="protein sequence ID" value="GHF77988.1"/>
    <property type="molecule type" value="Genomic_DNA"/>
</dbReference>
<gene>
    <name evidence="4" type="ORF">GCM10017566_60330</name>
</gene>
<dbReference type="PANTHER" id="PTHR46401:SF2">
    <property type="entry name" value="GLYCOSYLTRANSFERASE WBBK-RELATED"/>
    <property type="match status" value="1"/>
</dbReference>
<reference evidence="4" key="2">
    <citation type="submission" date="2020-09" db="EMBL/GenBank/DDBJ databases">
        <authorList>
            <person name="Sun Q."/>
            <person name="Zhou Y."/>
        </authorList>
    </citation>
    <scope>NUCLEOTIDE SEQUENCE</scope>
    <source>
        <strain evidence="4">CGMCC 4.7679</strain>
    </source>
</reference>
<dbReference type="Gene3D" id="3.40.50.2000">
    <property type="entry name" value="Glycogen Phosphorylase B"/>
    <property type="match status" value="2"/>
</dbReference>
<name>A0A8H9J072_9PSEU</name>
<dbReference type="InterPro" id="IPR028098">
    <property type="entry name" value="Glyco_trans_4-like_N"/>
</dbReference>
<dbReference type="OrthoDB" id="9801609at2"/>
<keyword evidence="5" id="KW-1185">Reference proteome</keyword>
<dbReference type="GO" id="GO:0009103">
    <property type="term" value="P:lipopolysaccharide biosynthetic process"/>
    <property type="evidence" value="ECO:0007669"/>
    <property type="project" value="TreeGrafter"/>
</dbReference>
<comment type="caution">
    <text evidence="4">The sequence shown here is derived from an EMBL/GenBank/DDBJ whole genome shotgun (WGS) entry which is preliminary data.</text>
</comment>
<evidence type="ECO:0000313" key="4">
    <source>
        <dbReference type="EMBL" id="GHF77988.1"/>
    </source>
</evidence>
<dbReference type="RefSeq" id="WP_145935111.1">
    <property type="nucleotide sequence ID" value="NZ_BNAV01000012.1"/>
</dbReference>
<dbReference type="AlphaFoldDB" id="A0A8H9J072"/>